<feature type="domain" description="HAT C-terminal dimerisation" evidence="3">
    <location>
        <begin position="532"/>
        <end position="598"/>
    </location>
</feature>
<dbReference type="Gramene" id="GBG72250">
    <property type="protein sequence ID" value="GBG72250"/>
    <property type="gene ID" value="CBR_g11180"/>
</dbReference>
<feature type="compositionally biased region" description="Acidic residues" evidence="1">
    <location>
        <begin position="946"/>
        <end position="971"/>
    </location>
</feature>
<dbReference type="Pfam" id="PF04937">
    <property type="entry name" value="DUF659"/>
    <property type="match status" value="1"/>
</dbReference>
<dbReference type="EMBL" id="BFEA01000161">
    <property type="protein sequence ID" value="GBG72250.1"/>
    <property type="molecule type" value="Genomic_DNA"/>
</dbReference>
<sequence length="971" mass="109672">MHEVDKLRPYDVRCSAPESTPYDELSILRERVRVLEAEQGSTQVQNTARQPSRRKVDLSWLETEGTRAPSGVVVPHDHRTLQTRLDSWAKGGLQQQYERLWARALYRAGVPFTFIQLETTQELHDFMVSLMRVTIGPALVLPSYTDMRTRLLDEICHEIAERVAPKKAKWKLTGCTMMTDGSTTRSYKPIVNFIAAGEDGPMLISIVDMSERDKTGVALAELWEEVIRDINVKHVNAYCTDNAYANKVAAQRLQEHPDRDISSIPWLLCAAHCLSLLLRDITHFSWVRPILKNTHKVVMFFKNIHKALSYHRSFKEQGQLELIRLCDTRFGSACQMVERLTDQERVLRMVVGSVRWRSTLWRGKAGQDERPVRQLVLSASFWDCAHHVQEVMRPAYSLLRSMDKDGSSPTTLWAFVDNIAARVRDMGLPKADEAEIMKRVDYRCGMMRQPVHALAYLVDPRWRDVSLLADTDSALVQSPLHHLATYADGGEGFEEHTTMWYGLYLFHHDDPHADPRPKWWTDPIAIAQAKHRVHPAWWWYLHGGDFPRLQEVAIKVLSMWSTASPCERNWATHDFIHTKRRNRLSSDSLRKLVFIHWNMQLLRARSTSRKGYVDVWEDLVEEPPEPVVGDPSEEVYAEGMTIPEQLEAELRSRRKEGGDRASARLLQARDDDDVEAEDAIYEADDVWAGKDMIEEIAATGKGKEKVHDDPLVSRVWDRWGNLHVVEDLDGFLHGSRHTLHIMKDIEECRRSEGGSGRVDEGHHVDTGFHSTAFDGEAGCSAATSDVGATHTPQMSVTPASTPLFVEEQRPDVGELETSRGREDLCPDVEEQEAAAMEATPDMEEQEAAAMSHGQPCLNQEEMGTGHTEHPSPAPTISEVAPVIGEGVRGCEPDQSCDMETDGVRTRSRTVVGKRTCVHVEDDDGTDEQASGDRSESEYEAPPQPSCDDDDDDAGGDDDEATVEDETLVDGC</sequence>
<evidence type="ECO:0000259" key="2">
    <source>
        <dbReference type="Pfam" id="PF04937"/>
    </source>
</evidence>
<keyword evidence="5" id="KW-1185">Reference proteome</keyword>
<accession>A0A388KQ99</accession>
<dbReference type="InterPro" id="IPR012337">
    <property type="entry name" value="RNaseH-like_sf"/>
</dbReference>
<evidence type="ECO:0000313" key="5">
    <source>
        <dbReference type="Proteomes" id="UP000265515"/>
    </source>
</evidence>
<reference evidence="4 5" key="1">
    <citation type="journal article" date="2018" name="Cell">
        <title>The Chara Genome: Secondary Complexity and Implications for Plant Terrestrialization.</title>
        <authorList>
            <person name="Nishiyama T."/>
            <person name="Sakayama H."/>
            <person name="Vries J.D."/>
            <person name="Buschmann H."/>
            <person name="Saint-Marcoux D."/>
            <person name="Ullrich K.K."/>
            <person name="Haas F.B."/>
            <person name="Vanderstraeten L."/>
            <person name="Becker D."/>
            <person name="Lang D."/>
            <person name="Vosolsobe S."/>
            <person name="Rombauts S."/>
            <person name="Wilhelmsson P.K.I."/>
            <person name="Janitza P."/>
            <person name="Kern R."/>
            <person name="Heyl A."/>
            <person name="Rumpler F."/>
            <person name="Villalobos L.I.A.C."/>
            <person name="Clay J.M."/>
            <person name="Skokan R."/>
            <person name="Toyoda A."/>
            <person name="Suzuki Y."/>
            <person name="Kagoshima H."/>
            <person name="Schijlen E."/>
            <person name="Tajeshwar N."/>
            <person name="Catarino B."/>
            <person name="Hetherington A.J."/>
            <person name="Saltykova A."/>
            <person name="Bonnot C."/>
            <person name="Breuninger H."/>
            <person name="Symeonidi A."/>
            <person name="Radhakrishnan G.V."/>
            <person name="Van Nieuwerburgh F."/>
            <person name="Deforce D."/>
            <person name="Chang C."/>
            <person name="Karol K.G."/>
            <person name="Hedrich R."/>
            <person name="Ulvskov P."/>
            <person name="Glockner G."/>
            <person name="Delwiche C.F."/>
            <person name="Petrasek J."/>
            <person name="Van de Peer Y."/>
            <person name="Friml J."/>
            <person name="Beilby M."/>
            <person name="Dolan L."/>
            <person name="Kohara Y."/>
            <person name="Sugano S."/>
            <person name="Fujiyama A."/>
            <person name="Delaux P.-M."/>
            <person name="Quint M."/>
            <person name="TheiBen G."/>
            <person name="Hagemann M."/>
            <person name="Harholt J."/>
            <person name="Dunand C."/>
            <person name="Zachgo S."/>
            <person name="Langdale J."/>
            <person name="Maumus F."/>
            <person name="Straeten D.V.D."/>
            <person name="Gould S.B."/>
            <person name="Rensing S.A."/>
        </authorList>
    </citation>
    <scope>NUCLEOTIDE SEQUENCE [LARGE SCALE GENOMIC DNA]</scope>
    <source>
        <strain evidence="4 5">S276</strain>
    </source>
</reference>
<gene>
    <name evidence="4" type="ORF">CBR_g11180</name>
</gene>
<dbReference type="Proteomes" id="UP000265515">
    <property type="component" value="Unassembled WGS sequence"/>
</dbReference>
<dbReference type="AlphaFoldDB" id="A0A388KQ99"/>
<dbReference type="GO" id="GO:0046983">
    <property type="term" value="F:protein dimerization activity"/>
    <property type="evidence" value="ECO:0007669"/>
    <property type="project" value="InterPro"/>
</dbReference>
<dbReference type="InterPro" id="IPR008906">
    <property type="entry name" value="HATC_C_dom"/>
</dbReference>
<dbReference type="PANTHER" id="PTHR32166">
    <property type="entry name" value="OSJNBA0013A04.12 PROTEIN"/>
    <property type="match status" value="1"/>
</dbReference>
<comment type="caution">
    <text evidence="4">The sequence shown here is derived from an EMBL/GenBank/DDBJ whole genome shotgun (WGS) entry which is preliminary data.</text>
</comment>
<name>A0A388KQ99_CHABU</name>
<evidence type="ECO:0000313" key="4">
    <source>
        <dbReference type="EMBL" id="GBG72250.1"/>
    </source>
</evidence>
<dbReference type="Pfam" id="PF05699">
    <property type="entry name" value="Dimer_Tnp_hAT"/>
    <property type="match status" value="1"/>
</dbReference>
<dbReference type="PANTHER" id="PTHR32166:SF123">
    <property type="entry name" value="BED-TYPE DOMAIN-CONTAINING PROTEIN"/>
    <property type="match status" value="1"/>
</dbReference>
<dbReference type="SUPFAM" id="SSF53098">
    <property type="entry name" value="Ribonuclease H-like"/>
    <property type="match status" value="1"/>
</dbReference>
<evidence type="ECO:0008006" key="6">
    <source>
        <dbReference type="Google" id="ProtNLM"/>
    </source>
</evidence>
<proteinExistence type="predicted"/>
<protein>
    <recommendedName>
        <fullName evidence="6">DUF659 domain-containing protein</fullName>
    </recommendedName>
</protein>
<feature type="domain" description="DUF659" evidence="2">
    <location>
        <begin position="142"/>
        <end position="297"/>
    </location>
</feature>
<dbReference type="InterPro" id="IPR007021">
    <property type="entry name" value="DUF659"/>
</dbReference>
<dbReference type="OrthoDB" id="2017576at2759"/>
<evidence type="ECO:0000256" key="1">
    <source>
        <dbReference type="SAM" id="MobiDB-lite"/>
    </source>
</evidence>
<evidence type="ECO:0000259" key="3">
    <source>
        <dbReference type="Pfam" id="PF05699"/>
    </source>
</evidence>
<organism evidence="4 5">
    <name type="scientific">Chara braunii</name>
    <name type="common">Braun's stonewort</name>
    <dbReference type="NCBI Taxonomy" id="69332"/>
    <lineage>
        <taxon>Eukaryota</taxon>
        <taxon>Viridiplantae</taxon>
        <taxon>Streptophyta</taxon>
        <taxon>Charophyceae</taxon>
        <taxon>Charales</taxon>
        <taxon>Characeae</taxon>
        <taxon>Chara</taxon>
    </lineage>
</organism>
<feature type="region of interest" description="Disordered" evidence="1">
    <location>
        <begin position="836"/>
        <end position="971"/>
    </location>
</feature>